<dbReference type="EMBL" id="BMXG01000028">
    <property type="protein sequence ID" value="GHC12438.1"/>
    <property type="molecule type" value="Genomic_DNA"/>
</dbReference>
<dbReference type="InterPro" id="IPR000705">
    <property type="entry name" value="Galactokinase"/>
</dbReference>
<feature type="domain" description="Galactokinase N-terminal" evidence="14">
    <location>
        <begin position="5"/>
        <end position="53"/>
    </location>
</feature>
<dbReference type="InterPro" id="IPR006204">
    <property type="entry name" value="GHMP_kinase_N_dom"/>
</dbReference>
<evidence type="ECO:0000313" key="16">
    <source>
        <dbReference type="Proteomes" id="UP000642829"/>
    </source>
</evidence>
<keyword evidence="3" id="KW-0808">Transferase</keyword>
<keyword evidence="4" id="KW-0479">Metal-binding</keyword>
<accession>A0A8J3DJY0</accession>
<evidence type="ECO:0000256" key="11">
    <source>
        <dbReference type="NCBIfam" id="TIGR00131"/>
    </source>
</evidence>
<dbReference type="GO" id="GO:0005524">
    <property type="term" value="F:ATP binding"/>
    <property type="evidence" value="ECO:0007669"/>
    <property type="project" value="UniProtKB-UniRule"/>
</dbReference>
<dbReference type="PANTHER" id="PTHR10457">
    <property type="entry name" value="MEVALONATE KINASE/GALACTOKINASE"/>
    <property type="match status" value="1"/>
</dbReference>
<dbReference type="GO" id="GO:0005829">
    <property type="term" value="C:cytosol"/>
    <property type="evidence" value="ECO:0007669"/>
    <property type="project" value="TreeGrafter"/>
</dbReference>
<feature type="domain" description="GHMP kinase N-terminal" evidence="12">
    <location>
        <begin position="88"/>
        <end position="176"/>
    </location>
</feature>
<reference evidence="15" key="2">
    <citation type="submission" date="2020-09" db="EMBL/GenBank/DDBJ databases">
        <authorList>
            <person name="Sun Q."/>
            <person name="Kim S."/>
        </authorList>
    </citation>
    <scope>NUCLEOTIDE SEQUENCE</scope>
    <source>
        <strain evidence="15">KCTC 12870</strain>
    </source>
</reference>
<evidence type="ECO:0000259" key="13">
    <source>
        <dbReference type="Pfam" id="PF08544"/>
    </source>
</evidence>
<sequence length="381" mass="41440">MIKQLFTQKFGHEPAICSQAPGRLEFIGNHTDYNGGPVLGAAVDRRVSVAMAPRKDRQAQLWSASMDDEVTVNIDSLAPLTGSDSWANYALGVLKELIAAGMTAPHGFDMAVDSDLPAGAGMSSSAAFELASGYAFCELYHFNLDRADMARVGRRAENNFVGVPCGILDQGVSAFGEVNHLVKIDCQQEIFNRLPLPTDVHFWVFNTAKKHALIDSLYATRHSECMEALKHLQEDYPNIKCLAEFTSEQLEASQSSLGDVLYRRARHIVGECERVRAVEAALGQGDIAQVGRQLFASHNSSRTDFENSIPELDYLVDRLREEPTVWGARLTGGGFGGAVMGVTSSKFDQSAADKVTQAYQKYFGQPATVFHTKTGPGAGAQ</sequence>
<evidence type="ECO:0000256" key="9">
    <source>
        <dbReference type="ARBA" id="ARBA00023144"/>
    </source>
</evidence>
<keyword evidence="10" id="KW-0119">Carbohydrate metabolism</keyword>
<dbReference type="SUPFAM" id="SSF54211">
    <property type="entry name" value="Ribosomal protein S5 domain 2-like"/>
    <property type="match status" value="1"/>
</dbReference>
<comment type="similarity">
    <text evidence="1">Belongs to the GHMP kinase family. GalK subfamily.</text>
</comment>
<keyword evidence="7" id="KW-0067">ATP-binding</keyword>
<dbReference type="Gene3D" id="3.30.230.10">
    <property type="match status" value="1"/>
</dbReference>
<dbReference type="Proteomes" id="UP000642829">
    <property type="component" value="Unassembled WGS sequence"/>
</dbReference>
<keyword evidence="9" id="KW-0299">Galactose metabolism</keyword>
<evidence type="ECO:0000256" key="10">
    <source>
        <dbReference type="ARBA" id="ARBA00023277"/>
    </source>
</evidence>
<dbReference type="Pfam" id="PF08544">
    <property type="entry name" value="GHMP_kinases_C"/>
    <property type="match status" value="1"/>
</dbReference>
<evidence type="ECO:0000259" key="14">
    <source>
        <dbReference type="Pfam" id="PF10509"/>
    </source>
</evidence>
<dbReference type="PANTHER" id="PTHR10457:SF7">
    <property type="entry name" value="GALACTOKINASE-RELATED"/>
    <property type="match status" value="1"/>
</dbReference>
<evidence type="ECO:0000256" key="1">
    <source>
        <dbReference type="ARBA" id="ARBA00006566"/>
    </source>
</evidence>
<dbReference type="FunFam" id="3.30.70.890:FF:000001">
    <property type="entry name" value="Galactokinase"/>
    <property type="match status" value="1"/>
</dbReference>
<dbReference type="InterPro" id="IPR013750">
    <property type="entry name" value="GHMP_kinase_C_dom"/>
</dbReference>
<evidence type="ECO:0000256" key="3">
    <source>
        <dbReference type="ARBA" id="ARBA00022679"/>
    </source>
</evidence>
<proteinExistence type="inferred from homology"/>
<evidence type="ECO:0000259" key="12">
    <source>
        <dbReference type="Pfam" id="PF00288"/>
    </source>
</evidence>
<dbReference type="Pfam" id="PF00288">
    <property type="entry name" value="GHMP_kinases_N"/>
    <property type="match status" value="1"/>
</dbReference>
<dbReference type="InterPro" id="IPR020568">
    <property type="entry name" value="Ribosomal_Su5_D2-typ_SF"/>
</dbReference>
<evidence type="ECO:0000256" key="5">
    <source>
        <dbReference type="ARBA" id="ARBA00022741"/>
    </source>
</evidence>
<dbReference type="InterPro" id="IPR006203">
    <property type="entry name" value="GHMP_knse_ATP-bd_CS"/>
</dbReference>
<organism evidence="15 16">
    <name type="scientific">Cerasicoccus arenae</name>
    <dbReference type="NCBI Taxonomy" id="424488"/>
    <lineage>
        <taxon>Bacteria</taxon>
        <taxon>Pseudomonadati</taxon>
        <taxon>Verrucomicrobiota</taxon>
        <taxon>Opitutia</taxon>
        <taxon>Puniceicoccales</taxon>
        <taxon>Cerasicoccaceae</taxon>
        <taxon>Cerasicoccus</taxon>
    </lineage>
</organism>
<dbReference type="FunFam" id="3.30.230.10:FF:000017">
    <property type="entry name" value="Galactokinase"/>
    <property type="match status" value="1"/>
</dbReference>
<evidence type="ECO:0000256" key="2">
    <source>
        <dbReference type="ARBA" id="ARBA00022490"/>
    </source>
</evidence>
<keyword evidence="6" id="KW-0418">Kinase</keyword>
<dbReference type="GO" id="GO:0006012">
    <property type="term" value="P:galactose metabolic process"/>
    <property type="evidence" value="ECO:0007669"/>
    <property type="project" value="UniProtKB-UniRule"/>
</dbReference>
<dbReference type="InterPro" id="IPR014721">
    <property type="entry name" value="Ribsml_uS5_D2-typ_fold_subgr"/>
</dbReference>
<dbReference type="PRINTS" id="PR00473">
    <property type="entry name" value="GALCTOKINASE"/>
</dbReference>
<dbReference type="NCBIfam" id="TIGR00131">
    <property type="entry name" value="gal_kin"/>
    <property type="match status" value="1"/>
</dbReference>
<keyword evidence="16" id="KW-1185">Reference proteome</keyword>
<dbReference type="RefSeq" id="WP_189517182.1">
    <property type="nucleotide sequence ID" value="NZ_BMXG01000028.1"/>
</dbReference>
<dbReference type="SUPFAM" id="SSF55060">
    <property type="entry name" value="GHMP Kinase, C-terminal domain"/>
    <property type="match status" value="1"/>
</dbReference>
<dbReference type="InterPro" id="IPR019539">
    <property type="entry name" value="GalKase_N"/>
</dbReference>
<dbReference type="PROSITE" id="PS00627">
    <property type="entry name" value="GHMP_KINASES_ATP"/>
    <property type="match status" value="1"/>
</dbReference>
<name>A0A8J3DJY0_9BACT</name>
<dbReference type="GO" id="GO:0004335">
    <property type="term" value="F:galactokinase activity"/>
    <property type="evidence" value="ECO:0007669"/>
    <property type="project" value="UniProtKB-UniRule"/>
</dbReference>
<evidence type="ECO:0000256" key="8">
    <source>
        <dbReference type="ARBA" id="ARBA00022842"/>
    </source>
</evidence>
<dbReference type="PRINTS" id="PR00959">
    <property type="entry name" value="MEVGALKINASE"/>
</dbReference>
<dbReference type="InterPro" id="IPR006206">
    <property type="entry name" value="Mevalonate/galactokinase"/>
</dbReference>
<feature type="domain" description="GHMP kinase C-terminal" evidence="13">
    <location>
        <begin position="280"/>
        <end position="363"/>
    </location>
</feature>
<protein>
    <recommendedName>
        <fullName evidence="11">Galactokinase</fullName>
        <ecNumber evidence="11">2.7.1.6</ecNumber>
    </recommendedName>
</protein>
<reference evidence="15" key="1">
    <citation type="journal article" date="2014" name="Int. J. Syst. Evol. Microbiol.">
        <title>Complete genome sequence of Corynebacterium casei LMG S-19264T (=DSM 44701T), isolated from a smear-ripened cheese.</title>
        <authorList>
            <consortium name="US DOE Joint Genome Institute (JGI-PGF)"/>
            <person name="Walter F."/>
            <person name="Albersmeier A."/>
            <person name="Kalinowski J."/>
            <person name="Ruckert C."/>
        </authorList>
    </citation>
    <scope>NUCLEOTIDE SEQUENCE</scope>
    <source>
        <strain evidence="15">KCTC 12870</strain>
    </source>
</reference>
<dbReference type="AlphaFoldDB" id="A0A8J3DJY0"/>
<evidence type="ECO:0000256" key="6">
    <source>
        <dbReference type="ARBA" id="ARBA00022777"/>
    </source>
</evidence>
<keyword evidence="8" id="KW-0460">Magnesium</keyword>
<dbReference type="InterPro" id="IPR036554">
    <property type="entry name" value="GHMP_kinase_C_sf"/>
</dbReference>
<dbReference type="Pfam" id="PF10509">
    <property type="entry name" value="GalKase_gal_bdg"/>
    <property type="match status" value="1"/>
</dbReference>
<dbReference type="EC" id="2.7.1.6" evidence="11"/>
<dbReference type="PIRSF" id="PIRSF000530">
    <property type="entry name" value="Galactokinase"/>
    <property type="match status" value="1"/>
</dbReference>
<keyword evidence="2" id="KW-0963">Cytoplasm</keyword>
<comment type="caution">
    <text evidence="15">The sequence shown here is derived from an EMBL/GenBank/DDBJ whole genome shotgun (WGS) entry which is preliminary data.</text>
</comment>
<evidence type="ECO:0000256" key="7">
    <source>
        <dbReference type="ARBA" id="ARBA00022840"/>
    </source>
</evidence>
<evidence type="ECO:0000256" key="4">
    <source>
        <dbReference type="ARBA" id="ARBA00022723"/>
    </source>
</evidence>
<gene>
    <name evidence="15" type="primary">galK</name>
    <name evidence="15" type="ORF">GCM10007047_32310</name>
</gene>
<keyword evidence="5" id="KW-0547">Nucleotide-binding</keyword>
<dbReference type="Gene3D" id="3.30.70.890">
    <property type="entry name" value="GHMP kinase, C-terminal domain"/>
    <property type="match status" value="1"/>
</dbReference>
<dbReference type="GO" id="GO:0046872">
    <property type="term" value="F:metal ion binding"/>
    <property type="evidence" value="ECO:0007669"/>
    <property type="project" value="UniProtKB-KW"/>
</dbReference>
<evidence type="ECO:0000313" key="15">
    <source>
        <dbReference type="EMBL" id="GHC12438.1"/>
    </source>
</evidence>